<gene>
    <name evidence="2" type="ORF">CPOL0286_LOCUS15802</name>
</gene>
<evidence type="ECO:0000256" key="1">
    <source>
        <dbReference type="SAM" id="MobiDB-lite"/>
    </source>
</evidence>
<feature type="region of interest" description="Disordered" evidence="1">
    <location>
        <begin position="79"/>
        <end position="119"/>
    </location>
</feature>
<accession>A0A7S4JAG6</accession>
<feature type="region of interest" description="Disordered" evidence="1">
    <location>
        <begin position="1"/>
        <end position="62"/>
    </location>
</feature>
<name>A0A7S4JAG6_9EUKA</name>
<feature type="compositionally biased region" description="Pro residues" evidence="1">
    <location>
        <begin position="14"/>
        <end position="24"/>
    </location>
</feature>
<reference evidence="2" key="1">
    <citation type="submission" date="2021-01" db="EMBL/GenBank/DDBJ databases">
        <authorList>
            <person name="Corre E."/>
            <person name="Pelletier E."/>
            <person name="Niang G."/>
            <person name="Scheremetjew M."/>
            <person name="Finn R."/>
            <person name="Kale V."/>
            <person name="Holt S."/>
            <person name="Cochrane G."/>
            <person name="Meng A."/>
            <person name="Brown T."/>
            <person name="Cohen L."/>
        </authorList>
    </citation>
    <scope>NUCLEOTIDE SEQUENCE</scope>
    <source>
        <strain evidence="2">UIO037</strain>
    </source>
</reference>
<evidence type="ECO:0000313" key="2">
    <source>
        <dbReference type="EMBL" id="CAE2257411.1"/>
    </source>
</evidence>
<feature type="compositionally biased region" description="Basic and acidic residues" evidence="1">
    <location>
        <begin position="26"/>
        <end position="43"/>
    </location>
</feature>
<proteinExistence type="predicted"/>
<dbReference type="EMBL" id="HBKO01034744">
    <property type="protein sequence ID" value="CAE2257411.1"/>
    <property type="molecule type" value="Transcribed_RNA"/>
</dbReference>
<protein>
    <submittedName>
        <fullName evidence="2">Uncharacterized protein</fullName>
    </submittedName>
</protein>
<organism evidence="2">
    <name type="scientific">Prymnesium polylepis</name>
    <dbReference type="NCBI Taxonomy" id="72548"/>
    <lineage>
        <taxon>Eukaryota</taxon>
        <taxon>Haptista</taxon>
        <taxon>Haptophyta</taxon>
        <taxon>Prymnesiophyceae</taxon>
        <taxon>Prymnesiales</taxon>
        <taxon>Prymnesiaceae</taxon>
        <taxon>Prymnesium</taxon>
    </lineage>
</organism>
<feature type="compositionally biased region" description="Basic and acidic residues" evidence="1">
    <location>
        <begin position="91"/>
        <end position="108"/>
    </location>
</feature>
<dbReference type="AlphaFoldDB" id="A0A7S4JAG6"/>
<sequence length="194" mass="20637">MFSWPRSEAGSRPPQGPSLPPPLRHPTSDSRDTCEQVTRELDTLGHNTPAPPSLSPPLGAARTPPAIITMLLSPLPPPFRRAISSASPPCDTREQDPRKHGTLEHDVSAPRSLSPPLGIAPTPPTILTTPFSPLHSLCWLWHSRASRSRSPYLTRTVSAAVTLSSTQPSPSPPHAIALSSSSFASVASLPSSLH</sequence>